<reference evidence="1 2" key="1">
    <citation type="journal article" date="2014" name="PLoS ONE">
        <title>De novo Genome Assembly of the Fungal Plant Pathogen Pyrenophora semeniperda.</title>
        <authorList>
            <person name="Soliai M.M."/>
            <person name="Meyer S.E."/>
            <person name="Udall J.A."/>
            <person name="Elzinga D.E."/>
            <person name="Hermansen R.A."/>
            <person name="Bodily P.M."/>
            <person name="Hart A.A."/>
            <person name="Coleman C.E."/>
        </authorList>
    </citation>
    <scope>NUCLEOTIDE SEQUENCE [LARGE SCALE GENOMIC DNA]</scope>
    <source>
        <strain evidence="1 2">CCB06</strain>
        <tissue evidence="1">Mycelium</tissue>
    </source>
</reference>
<dbReference type="EMBL" id="KE747840">
    <property type="protein sequence ID" value="RMZ73334.1"/>
    <property type="molecule type" value="Genomic_DNA"/>
</dbReference>
<proteinExistence type="predicted"/>
<accession>A0A3M7MG40</accession>
<protein>
    <submittedName>
        <fullName evidence="1">Uncharacterized protein</fullName>
    </submittedName>
</protein>
<dbReference type="AlphaFoldDB" id="A0A3M7MG40"/>
<gene>
    <name evidence="1" type="ORF">GMOD_00007836</name>
</gene>
<name>A0A3M7MG40_9PLEO</name>
<evidence type="ECO:0000313" key="1">
    <source>
        <dbReference type="EMBL" id="RMZ73334.1"/>
    </source>
</evidence>
<dbReference type="Proteomes" id="UP000265663">
    <property type="component" value="Unassembled WGS sequence"/>
</dbReference>
<organism evidence="1 2">
    <name type="scientific">Pyrenophora seminiperda CCB06</name>
    <dbReference type="NCBI Taxonomy" id="1302712"/>
    <lineage>
        <taxon>Eukaryota</taxon>
        <taxon>Fungi</taxon>
        <taxon>Dikarya</taxon>
        <taxon>Ascomycota</taxon>
        <taxon>Pezizomycotina</taxon>
        <taxon>Dothideomycetes</taxon>
        <taxon>Pleosporomycetidae</taxon>
        <taxon>Pleosporales</taxon>
        <taxon>Pleosporineae</taxon>
        <taxon>Pleosporaceae</taxon>
        <taxon>Pyrenophora</taxon>
    </lineage>
</organism>
<sequence>MSERKSSTTAPRHLPYPGGEPLPDCVWECCRCRRRWQTKEMGNICIGCSHRFSVECCQLAQ</sequence>
<keyword evidence="2" id="KW-1185">Reference proteome</keyword>
<evidence type="ECO:0000313" key="2">
    <source>
        <dbReference type="Proteomes" id="UP000265663"/>
    </source>
</evidence>